<evidence type="ECO:0000256" key="5">
    <source>
        <dbReference type="ARBA" id="ARBA00022692"/>
    </source>
</evidence>
<accession>A0A848H977</accession>
<organism evidence="13 14">
    <name type="scientific">Ramlibacter agri</name>
    <dbReference type="NCBI Taxonomy" id="2728837"/>
    <lineage>
        <taxon>Bacteria</taxon>
        <taxon>Pseudomonadati</taxon>
        <taxon>Pseudomonadota</taxon>
        <taxon>Betaproteobacteria</taxon>
        <taxon>Burkholderiales</taxon>
        <taxon>Comamonadaceae</taxon>
        <taxon>Ramlibacter</taxon>
    </lineage>
</organism>
<evidence type="ECO:0000256" key="11">
    <source>
        <dbReference type="SAM" id="SignalP"/>
    </source>
</evidence>
<reference evidence="13 14" key="1">
    <citation type="submission" date="2020-04" db="EMBL/GenBank/DDBJ databases">
        <title>Ramlibacter sp. G-1-2-2 isolated from soil.</title>
        <authorList>
            <person name="Dahal R.H."/>
        </authorList>
    </citation>
    <scope>NUCLEOTIDE SEQUENCE [LARGE SCALE GENOMIC DNA]</scope>
    <source>
        <strain evidence="13 14">G-1-2-2</strain>
    </source>
</reference>
<dbReference type="Proteomes" id="UP000541185">
    <property type="component" value="Unassembled WGS sequence"/>
</dbReference>
<feature type="signal peptide" evidence="11">
    <location>
        <begin position="1"/>
        <end position="22"/>
    </location>
</feature>
<keyword evidence="5" id="KW-0812">Transmembrane</keyword>
<keyword evidence="9" id="KW-0472">Membrane</keyword>
<dbReference type="PANTHER" id="PTHR34501:SF9">
    <property type="entry name" value="MAJOR OUTER MEMBRANE PROTEIN P.IA"/>
    <property type="match status" value="1"/>
</dbReference>
<dbReference type="InterPro" id="IPR033900">
    <property type="entry name" value="Gram_neg_porin_domain"/>
</dbReference>
<evidence type="ECO:0000256" key="6">
    <source>
        <dbReference type="ARBA" id="ARBA00022729"/>
    </source>
</evidence>
<name>A0A848H977_9BURK</name>
<gene>
    <name evidence="13" type="ORF">HHL11_26490</name>
</gene>
<dbReference type="InterPro" id="IPR023614">
    <property type="entry name" value="Porin_dom_sf"/>
</dbReference>
<evidence type="ECO:0000256" key="4">
    <source>
        <dbReference type="ARBA" id="ARBA00022452"/>
    </source>
</evidence>
<dbReference type="SUPFAM" id="SSF56935">
    <property type="entry name" value="Porins"/>
    <property type="match status" value="1"/>
</dbReference>
<dbReference type="AlphaFoldDB" id="A0A848H977"/>
<evidence type="ECO:0000256" key="3">
    <source>
        <dbReference type="ARBA" id="ARBA00022448"/>
    </source>
</evidence>
<evidence type="ECO:0000256" key="8">
    <source>
        <dbReference type="ARBA" id="ARBA00023114"/>
    </source>
</evidence>
<dbReference type="Gene3D" id="2.40.160.10">
    <property type="entry name" value="Porin"/>
    <property type="match status" value="1"/>
</dbReference>
<sequence>MKKLRLAACLAAFAALASGAQAQSSVTLTGTVDVFAGSLENPGDGGHRTVVNSGGMTTSWFGFKGTEDLGGGLKANFALTSFFQADSGNPGRFSGDPFFSRDANVSLASDSWGSLTLGRALAPNFLPTVIFNPFGDSFTFSPLVLHNNISLFNATGWTATTPSDTGWSNEILYTTPSFGGLTGNLHYQLGEQANAAGIHNLGANLLYFHGNFAATAFIERDQVSNPSPAPFATGDRKTDWMGAASYDFSVVKVCGSYGRAWSDTLAPAWKTWSAGASAPIGAGRLLAAYAHTEVNTGAERKTFSLGYDYFLSKSTDLYLVGMRDDVSGFGSGDSFGAGIRKRF</sequence>
<evidence type="ECO:0000256" key="10">
    <source>
        <dbReference type="ARBA" id="ARBA00023237"/>
    </source>
</evidence>
<keyword evidence="3" id="KW-0813">Transport</keyword>
<evidence type="ECO:0000313" key="13">
    <source>
        <dbReference type="EMBL" id="NML47325.1"/>
    </source>
</evidence>
<dbReference type="PANTHER" id="PTHR34501">
    <property type="entry name" value="PROTEIN YDDL-RELATED"/>
    <property type="match status" value="1"/>
</dbReference>
<evidence type="ECO:0000256" key="1">
    <source>
        <dbReference type="ARBA" id="ARBA00004571"/>
    </source>
</evidence>
<evidence type="ECO:0000313" key="14">
    <source>
        <dbReference type="Proteomes" id="UP000541185"/>
    </source>
</evidence>
<keyword evidence="4" id="KW-1134">Transmembrane beta strand</keyword>
<dbReference type="CDD" id="cd00342">
    <property type="entry name" value="gram_neg_porins"/>
    <property type="match status" value="1"/>
</dbReference>
<evidence type="ECO:0000256" key="2">
    <source>
        <dbReference type="ARBA" id="ARBA00011233"/>
    </source>
</evidence>
<dbReference type="EMBL" id="JABBFX010000003">
    <property type="protein sequence ID" value="NML47325.1"/>
    <property type="molecule type" value="Genomic_DNA"/>
</dbReference>
<comment type="subcellular location">
    <subcellularLocation>
        <location evidence="1">Cell outer membrane</location>
        <topology evidence="1">Multi-pass membrane protein</topology>
    </subcellularLocation>
</comment>
<feature type="domain" description="Porin" evidence="12">
    <location>
        <begin position="10"/>
        <end position="327"/>
    </location>
</feature>
<keyword evidence="10" id="KW-0998">Cell outer membrane</keyword>
<dbReference type="GO" id="GO:0046930">
    <property type="term" value="C:pore complex"/>
    <property type="evidence" value="ECO:0007669"/>
    <property type="project" value="UniProtKB-KW"/>
</dbReference>
<keyword evidence="7" id="KW-0406">Ion transport</keyword>
<keyword evidence="6 11" id="KW-0732">Signal</keyword>
<dbReference type="GO" id="GO:0015288">
    <property type="term" value="F:porin activity"/>
    <property type="evidence" value="ECO:0007669"/>
    <property type="project" value="UniProtKB-KW"/>
</dbReference>
<dbReference type="RefSeq" id="WP_169421611.1">
    <property type="nucleotide sequence ID" value="NZ_JABBFX010000003.1"/>
</dbReference>
<dbReference type="GO" id="GO:0006811">
    <property type="term" value="P:monoatomic ion transport"/>
    <property type="evidence" value="ECO:0007669"/>
    <property type="project" value="UniProtKB-KW"/>
</dbReference>
<protein>
    <submittedName>
        <fullName evidence="13">Porin</fullName>
    </submittedName>
</protein>
<dbReference type="InterPro" id="IPR050298">
    <property type="entry name" value="Gram-neg_bact_OMP"/>
</dbReference>
<proteinExistence type="predicted"/>
<evidence type="ECO:0000256" key="9">
    <source>
        <dbReference type="ARBA" id="ARBA00023136"/>
    </source>
</evidence>
<evidence type="ECO:0000259" key="12">
    <source>
        <dbReference type="Pfam" id="PF13609"/>
    </source>
</evidence>
<dbReference type="GO" id="GO:0009279">
    <property type="term" value="C:cell outer membrane"/>
    <property type="evidence" value="ECO:0007669"/>
    <property type="project" value="UniProtKB-SubCell"/>
</dbReference>
<comment type="subunit">
    <text evidence="2">Homotrimer.</text>
</comment>
<dbReference type="Pfam" id="PF13609">
    <property type="entry name" value="Porin_4"/>
    <property type="match status" value="1"/>
</dbReference>
<feature type="chain" id="PRO_5033013745" evidence="11">
    <location>
        <begin position="23"/>
        <end position="343"/>
    </location>
</feature>
<keyword evidence="14" id="KW-1185">Reference proteome</keyword>
<comment type="caution">
    <text evidence="13">The sequence shown here is derived from an EMBL/GenBank/DDBJ whole genome shotgun (WGS) entry which is preliminary data.</text>
</comment>
<evidence type="ECO:0000256" key="7">
    <source>
        <dbReference type="ARBA" id="ARBA00023065"/>
    </source>
</evidence>
<keyword evidence="8" id="KW-0626">Porin</keyword>